<feature type="non-terminal residue" evidence="1">
    <location>
        <position position="1"/>
    </location>
</feature>
<dbReference type="EMBL" id="LAZR01043915">
    <property type="protein sequence ID" value="KKL05942.1"/>
    <property type="molecule type" value="Genomic_DNA"/>
</dbReference>
<accession>A0A0F9AWG4</accession>
<sequence>AKGVQRVRMGDEEITYRSDAEMVAAVSDLQRRINAAQGRPAVQAVRFTTSKGL</sequence>
<reference evidence="1" key="1">
    <citation type="journal article" date="2015" name="Nature">
        <title>Complex archaea that bridge the gap between prokaryotes and eukaryotes.</title>
        <authorList>
            <person name="Spang A."/>
            <person name="Saw J.H."/>
            <person name="Jorgensen S.L."/>
            <person name="Zaremba-Niedzwiedzka K."/>
            <person name="Martijn J."/>
            <person name="Lind A.E."/>
            <person name="van Eijk R."/>
            <person name="Schleper C."/>
            <person name="Guy L."/>
            <person name="Ettema T.J."/>
        </authorList>
    </citation>
    <scope>NUCLEOTIDE SEQUENCE</scope>
</reference>
<dbReference type="NCBIfam" id="NF047331">
    <property type="entry name" value="phage_HTJ"/>
    <property type="match status" value="1"/>
</dbReference>
<gene>
    <name evidence="1" type="ORF">LCGC14_2601000</name>
</gene>
<organism evidence="1">
    <name type="scientific">marine sediment metagenome</name>
    <dbReference type="NCBI Taxonomy" id="412755"/>
    <lineage>
        <taxon>unclassified sequences</taxon>
        <taxon>metagenomes</taxon>
        <taxon>ecological metagenomes</taxon>
    </lineage>
</organism>
<evidence type="ECO:0000313" key="1">
    <source>
        <dbReference type="EMBL" id="KKL05942.1"/>
    </source>
</evidence>
<name>A0A0F9AWG4_9ZZZZ</name>
<dbReference type="AlphaFoldDB" id="A0A0F9AWG4"/>
<comment type="caution">
    <text evidence="1">The sequence shown here is derived from an EMBL/GenBank/DDBJ whole genome shotgun (WGS) entry which is preliminary data.</text>
</comment>
<proteinExistence type="predicted"/>
<protein>
    <submittedName>
        <fullName evidence="1">Uncharacterized protein</fullName>
    </submittedName>
</protein>